<gene>
    <name evidence="2" type="ORF">CARN5_1708</name>
</gene>
<sequence length="119" mass="13782">MSVSHEHSDRCSVYGALAASLRRSFPVGMTVYDLAMVHKDIPLNHILAWLKHEHRVRKRRRNGHYYIIPGFILIRLALWDVLYFCGICELVFGQPHSIPLTFSISIASSIFRGMEFLPW</sequence>
<evidence type="ECO:0000256" key="1">
    <source>
        <dbReference type="SAM" id="Phobius"/>
    </source>
</evidence>
<protein>
    <submittedName>
        <fullName evidence="2">Uncharacterized protein</fullName>
    </submittedName>
</protein>
<comment type="caution">
    <text evidence="2">The sequence shown here is derived from an EMBL/GenBank/DDBJ whole genome shotgun (WGS) entry which is preliminary data.</text>
</comment>
<dbReference type="EMBL" id="CABP01000085">
    <property type="protein sequence ID" value="CBI04838.1"/>
    <property type="molecule type" value="Genomic_DNA"/>
</dbReference>
<accession>E6QCB2</accession>
<keyword evidence="1" id="KW-0472">Membrane</keyword>
<reference evidence="2" key="1">
    <citation type="submission" date="2009-10" db="EMBL/GenBank/DDBJ databases">
        <title>Diversity of trophic interactions inside an arsenic-rich microbial ecosystem.</title>
        <authorList>
            <person name="Bertin P.N."/>
            <person name="Heinrich-Salmeron A."/>
            <person name="Pelletier E."/>
            <person name="Goulhen-Chollet F."/>
            <person name="Arsene-Ploetze F."/>
            <person name="Gallien S."/>
            <person name="Calteau A."/>
            <person name="Vallenet D."/>
            <person name="Casiot C."/>
            <person name="Chane-Woon-Ming B."/>
            <person name="Giloteaux L."/>
            <person name="Barakat M."/>
            <person name="Bonnefoy V."/>
            <person name="Bruneel O."/>
            <person name="Chandler M."/>
            <person name="Cleiss J."/>
            <person name="Duran R."/>
            <person name="Elbaz-Poulichet F."/>
            <person name="Fonknechten N."/>
            <person name="Lauga B."/>
            <person name="Mornico D."/>
            <person name="Ortet P."/>
            <person name="Schaeffer C."/>
            <person name="Siguier P."/>
            <person name="Alexander Thil Smith A."/>
            <person name="Van Dorsselaer A."/>
            <person name="Weissenbach J."/>
            <person name="Medigue C."/>
            <person name="Le Paslier D."/>
        </authorList>
    </citation>
    <scope>NUCLEOTIDE SEQUENCE</scope>
</reference>
<keyword evidence="1" id="KW-1133">Transmembrane helix</keyword>
<name>E6QCB2_9ZZZZ</name>
<proteinExistence type="predicted"/>
<organism evidence="2">
    <name type="scientific">mine drainage metagenome</name>
    <dbReference type="NCBI Taxonomy" id="410659"/>
    <lineage>
        <taxon>unclassified sequences</taxon>
        <taxon>metagenomes</taxon>
        <taxon>ecological metagenomes</taxon>
    </lineage>
</organism>
<dbReference type="AlphaFoldDB" id="E6QCB2"/>
<evidence type="ECO:0000313" key="2">
    <source>
        <dbReference type="EMBL" id="CBI04838.1"/>
    </source>
</evidence>
<keyword evidence="1" id="KW-0812">Transmembrane</keyword>
<feature type="transmembrane region" description="Helical" evidence="1">
    <location>
        <begin position="65"/>
        <end position="92"/>
    </location>
</feature>